<organism evidence="3 4">
    <name type="scientific">Stylosanthes scabra</name>
    <dbReference type="NCBI Taxonomy" id="79078"/>
    <lineage>
        <taxon>Eukaryota</taxon>
        <taxon>Viridiplantae</taxon>
        <taxon>Streptophyta</taxon>
        <taxon>Embryophyta</taxon>
        <taxon>Tracheophyta</taxon>
        <taxon>Spermatophyta</taxon>
        <taxon>Magnoliopsida</taxon>
        <taxon>eudicotyledons</taxon>
        <taxon>Gunneridae</taxon>
        <taxon>Pentapetalae</taxon>
        <taxon>rosids</taxon>
        <taxon>fabids</taxon>
        <taxon>Fabales</taxon>
        <taxon>Fabaceae</taxon>
        <taxon>Papilionoideae</taxon>
        <taxon>50 kb inversion clade</taxon>
        <taxon>dalbergioids sensu lato</taxon>
        <taxon>Dalbergieae</taxon>
        <taxon>Pterocarpus clade</taxon>
        <taxon>Stylosanthes</taxon>
    </lineage>
</organism>
<feature type="region of interest" description="Disordered" evidence="2">
    <location>
        <begin position="264"/>
        <end position="297"/>
    </location>
</feature>
<protein>
    <submittedName>
        <fullName evidence="3">Uncharacterized protein</fullName>
    </submittedName>
</protein>
<dbReference type="EMBL" id="JASCZI010030641">
    <property type="protein sequence ID" value="MED6124063.1"/>
    <property type="molecule type" value="Genomic_DNA"/>
</dbReference>
<comment type="caution">
    <text evidence="3">The sequence shown here is derived from an EMBL/GenBank/DDBJ whole genome shotgun (WGS) entry which is preliminary data.</text>
</comment>
<keyword evidence="4" id="KW-1185">Reference proteome</keyword>
<evidence type="ECO:0000256" key="2">
    <source>
        <dbReference type="SAM" id="MobiDB-lite"/>
    </source>
</evidence>
<accession>A0ABU6RJ09</accession>
<feature type="compositionally biased region" description="Acidic residues" evidence="2">
    <location>
        <begin position="282"/>
        <end position="297"/>
    </location>
</feature>
<evidence type="ECO:0000313" key="3">
    <source>
        <dbReference type="EMBL" id="MED6124063.1"/>
    </source>
</evidence>
<keyword evidence="1" id="KW-0175">Coiled coil</keyword>
<dbReference type="Proteomes" id="UP001341840">
    <property type="component" value="Unassembled WGS sequence"/>
</dbReference>
<evidence type="ECO:0000256" key="1">
    <source>
        <dbReference type="SAM" id="Coils"/>
    </source>
</evidence>
<reference evidence="3 4" key="1">
    <citation type="journal article" date="2023" name="Plants (Basel)">
        <title>Bridging the Gap: Combining Genomics and Transcriptomics Approaches to Understand Stylosanthes scabra, an Orphan Legume from the Brazilian Caatinga.</title>
        <authorList>
            <person name="Ferreira-Neto J.R.C."/>
            <person name="da Silva M.D."/>
            <person name="Binneck E."/>
            <person name="de Melo N.F."/>
            <person name="da Silva R.H."/>
            <person name="de Melo A.L.T.M."/>
            <person name="Pandolfi V."/>
            <person name="Bustamante F.O."/>
            <person name="Brasileiro-Vidal A.C."/>
            <person name="Benko-Iseppon A.M."/>
        </authorList>
    </citation>
    <scope>NUCLEOTIDE SEQUENCE [LARGE SCALE GENOMIC DNA]</scope>
    <source>
        <tissue evidence="3">Leaves</tissue>
    </source>
</reference>
<evidence type="ECO:0000313" key="4">
    <source>
        <dbReference type="Proteomes" id="UP001341840"/>
    </source>
</evidence>
<feature type="region of interest" description="Disordered" evidence="2">
    <location>
        <begin position="97"/>
        <end position="121"/>
    </location>
</feature>
<sequence>MSDVVKLMYDTPWLCYSKVPSEVKDRWFNKWMESFFFAEPVDPLLVRKTFDYRMGRILQQMLRKIRLGVEENTGWMTPAFKREVRHNFATDEGFQRRSATNKVNRASAKGGALHCGGSATIPSTQERMGVYTEELDTRTQATQQSAHVGNDSNNPVLMDPNEVWRDVVGEPRKNHIYGDIVEELRTQIHGLTQELHQKVQQNEENEERVQQLLTQAELKMNATVEQARENLVREREELLREREEYQKMREEMAAYYANMQATASGVGSTTVTAPAAQPDGDGGQEEEEDDADDYQDP</sequence>
<proteinExistence type="predicted"/>
<feature type="coiled-coil region" evidence="1">
    <location>
        <begin position="181"/>
        <end position="258"/>
    </location>
</feature>
<gene>
    <name evidence="3" type="ORF">PIB30_055476</name>
</gene>
<name>A0ABU6RJ09_9FABA</name>